<reference evidence="1 2" key="1">
    <citation type="submission" date="2023-01" db="EMBL/GenBank/DDBJ databases">
        <title>Novel diversity within Roseofilum (Cyanobacteria; Desertifilaceae) from marine benthic mats with descriptions of four novel species.</title>
        <authorList>
            <person name="Wang Y."/>
            <person name="Berthold D.E."/>
            <person name="Hu J."/>
            <person name="Lefler F.W."/>
            <person name="Laughinghouse H.D. IV."/>
        </authorList>
    </citation>
    <scope>NUCLEOTIDE SEQUENCE [LARGE SCALE GENOMIC DNA]</scope>
    <source>
        <strain evidence="1 2">BLCC-M143</strain>
    </source>
</reference>
<dbReference type="EMBL" id="JAQOSQ010000001">
    <property type="protein sequence ID" value="MDJ1181717.1"/>
    <property type="molecule type" value="Genomic_DNA"/>
</dbReference>
<organism evidence="1 2">
    <name type="scientific">Roseofilum casamattae BLCC-M143</name>
    <dbReference type="NCBI Taxonomy" id="3022442"/>
    <lineage>
        <taxon>Bacteria</taxon>
        <taxon>Bacillati</taxon>
        <taxon>Cyanobacteriota</taxon>
        <taxon>Cyanophyceae</taxon>
        <taxon>Desertifilales</taxon>
        <taxon>Desertifilaceae</taxon>
        <taxon>Roseofilum</taxon>
        <taxon>Roseofilum casamattae</taxon>
    </lineage>
</organism>
<comment type="caution">
    <text evidence="1">The sequence shown here is derived from an EMBL/GenBank/DDBJ whole genome shotgun (WGS) entry which is preliminary data.</text>
</comment>
<protein>
    <submittedName>
        <fullName evidence="1">Uncharacterized protein</fullName>
    </submittedName>
</protein>
<evidence type="ECO:0000313" key="1">
    <source>
        <dbReference type="EMBL" id="MDJ1181717.1"/>
    </source>
</evidence>
<name>A0ABT7BSG9_9CYAN</name>
<sequence length="142" mass="16899">MSFWAKIPFERQIYAIDLDRIDTFICAANGKISFWLPESRTPIVLMPQSSSDGYLQVKNYIHECLEGRKDKNWIKFHYDRNDYFINLLQISLFAYHPGNKKLTFWLPNSQTEIVLSPKIHEQAYQEVLEYVREQTDFALDED</sequence>
<gene>
    <name evidence="1" type="ORF">PMH09_00790</name>
</gene>
<evidence type="ECO:0000313" key="2">
    <source>
        <dbReference type="Proteomes" id="UP001232992"/>
    </source>
</evidence>
<proteinExistence type="predicted"/>
<keyword evidence="2" id="KW-1185">Reference proteome</keyword>
<dbReference type="RefSeq" id="WP_283756371.1">
    <property type="nucleotide sequence ID" value="NZ_JAQOSQ010000001.1"/>
</dbReference>
<dbReference type="Proteomes" id="UP001232992">
    <property type="component" value="Unassembled WGS sequence"/>
</dbReference>
<accession>A0ABT7BSG9</accession>